<dbReference type="EMBL" id="AMGW01000004">
    <property type="protein sequence ID" value="EXJ58819.1"/>
    <property type="molecule type" value="Genomic_DNA"/>
</dbReference>
<dbReference type="Gene3D" id="1.10.10.10">
    <property type="entry name" value="Winged helix-like DNA-binding domain superfamily/Winged helix DNA-binding domain"/>
    <property type="match status" value="1"/>
</dbReference>
<reference evidence="13 14" key="1">
    <citation type="submission" date="2013-03" db="EMBL/GenBank/DDBJ databases">
        <title>The Genome Sequence of Cladophialophora yegresii CBS 114405.</title>
        <authorList>
            <consortium name="The Broad Institute Genomics Platform"/>
            <person name="Cuomo C."/>
            <person name="de Hoog S."/>
            <person name="Gorbushina A."/>
            <person name="Walker B."/>
            <person name="Young S.K."/>
            <person name="Zeng Q."/>
            <person name="Gargeya S."/>
            <person name="Fitzgerald M."/>
            <person name="Haas B."/>
            <person name="Abouelleil A."/>
            <person name="Allen A.W."/>
            <person name="Alvarado L."/>
            <person name="Arachchi H.M."/>
            <person name="Berlin A.M."/>
            <person name="Chapman S.B."/>
            <person name="Gainer-Dewar J."/>
            <person name="Goldberg J."/>
            <person name="Griggs A."/>
            <person name="Gujja S."/>
            <person name="Hansen M."/>
            <person name="Howarth C."/>
            <person name="Imamovic A."/>
            <person name="Ireland A."/>
            <person name="Larimer J."/>
            <person name="McCowan C."/>
            <person name="Murphy C."/>
            <person name="Pearson M."/>
            <person name="Poon T.W."/>
            <person name="Priest M."/>
            <person name="Roberts A."/>
            <person name="Saif S."/>
            <person name="Shea T."/>
            <person name="Sisk P."/>
            <person name="Sykes S."/>
            <person name="Wortman J."/>
            <person name="Nusbaum C."/>
            <person name="Birren B."/>
        </authorList>
    </citation>
    <scope>NUCLEOTIDE SEQUENCE [LARGE SCALE GENOMIC DNA]</scope>
    <source>
        <strain evidence="13 14">CBS 114405</strain>
    </source>
</reference>
<dbReference type="InterPro" id="IPR003196">
    <property type="entry name" value="TFIIF_beta"/>
</dbReference>
<dbReference type="Proteomes" id="UP000019473">
    <property type="component" value="Unassembled WGS sequence"/>
</dbReference>
<keyword evidence="14" id="KW-1185">Reference proteome</keyword>
<evidence type="ECO:0000256" key="7">
    <source>
        <dbReference type="ARBA" id="ARBA00023242"/>
    </source>
</evidence>
<sequence length="387" mass="44349">MATLQGTGVPKLKLESVPDENIKVEPSDTPSPFLDEDEDMDEDAGDLDFSQAHQQLWLSHIPRTLWQKLSQIQDDDEIEIGKIRVEGSESNPTRVSMLLYPNPALENEPREYNLFAAPPEKQRSRRPGQAFVFSEKDLAGYKPKSFTWDEVDEEGNPGQGRSNLYERHRREQKKKENKGRFVPYSRRPIPKQTAITGTIAREFEAVPVKNDEYFMLESKRAATMLKARVQEEALFRTGDDDPEKKSRNIYKSRAEAQAAAKANQARKRAAKENRAARVDKGVLIDKLMTLFRQHRIWGLRDLKAKVNQPEAYLRETLEEIAFMWKQGDFNGKWELKDEYKQGDQMLLNPTGAEIAPKAEDTDADIKSGMDLDDDDDDDDQFEDVVDG</sequence>
<evidence type="ECO:0000256" key="6">
    <source>
        <dbReference type="ARBA" id="ARBA00023163"/>
    </source>
</evidence>
<evidence type="ECO:0000259" key="11">
    <source>
        <dbReference type="Pfam" id="PF02270"/>
    </source>
</evidence>
<dbReference type="GO" id="GO:0006367">
    <property type="term" value="P:transcription initiation at RNA polymerase II promoter"/>
    <property type="evidence" value="ECO:0007669"/>
    <property type="project" value="InterPro"/>
</dbReference>
<dbReference type="Pfam" id="PF02270">
    <property type="entry name" value="TFIIF_beta"/>
    <property type="match status" value="1"/>
</dbReference>
<evidence type="ECO:0000256" key="10">
    <source>
        <dbReference type="SAM" id="MobiDB-lite"/>
    </source>
</evidence>
<dbReference type="VEuPathDB" id="FungiDB:A1O7_06249"/>
<evidence type="ECO:0000259" key="12">
    <source>
        <dbReference type="Pfam" id="PF17683"/>
    </source>
</evidence>
<comment type="caution">
    <text evidence="13">The sequence shown here is derived from an EMBL/GenBank/DDBJ whole genome shotgun (WGS) entry which is preliminary data.</text>
</comment>
<dbReference type="RefSeq" id="XP_007758442.1">
    <property type="nucleotide sequence ID" value="XM_007760252.1"/>
</dbReference>
<keyword evidence="4" id="KW-0805">Transcription regulation</keyword>
<dbReference type="FunFam" id="1.10.10.10:FF:000035">
    <property type="entry name" value="General transcription factor IIF subunit 2"/>
    <property type="match status" value="1"/>
</dbReference>
<dbReference type="PANTHER" id="PTHR10445:SF0">
    <property type="entry name" value="GENERAL TRANSCRIPTION FACTOR IIF SUBUNIT 2"/>
    <property type="match status" value="1"/>
</dbReference>
<feature type="compositionally biased region" description="Acidic residues" evidence="10">
    <location>
        <begin position="370"/>
        <end position="387"/>
    </location>
</feature>
<dbReference type="InterPro" id="IPR040450">
    <property type="entry name" value="TFIIF_beta_HTH"/>
</dbReference>
<evidence type="ECO:0000256" key="4">
    <source>
        <dbReference type="ARBA" id="ARBA00023015"/>
    </source>
</evidence>
<feature type="region of interest" description="Disordered" evidence="10">
    <location>
        <begin position="149"/>
        <end position="178"/>
    </location>
</feature>
<dbReference type="SUPFAM" id="SSF50916">
    <property type="entry name" value="Rap30/74 interaction domains"/>
    <property type="match status" value="1"/>
</dbReference>
<feature type="region of interest" description="Disordered" evidence="10">
    <location>
        <begin position="349"/>
        <end position="387"/>
    </location>
</feature>
<feature type="domain" description="TFIIF beta subunit HTH" evidence="11">
    <location>
        <begin position="276"/>
        <end position="340"/>
    </location>
</feature>
<dbReference type="PANTHER" id="PTHR10445">
    <property type="entry name" value="GENERAL TRANSCRIPTION FACTOR IIF SUBUNIT 2"/>
    <property type="match status" value="1"/>
</dbReference>
<dbReference type="SUPFAM" id="SSF46785">
    <property type="entry name" value="Winged helix' DNA-binding domain"/>
    <property type="match status" value="1"/>
</dbReference>
<dbReference type="Pfam" id="PF17683">
    <property type="entry name" value="TFIIF_beta_N"/>
    <property type="match status" value="1"/>
</dbReference>
<proteinExistence type="inferred from homology"/>
<dbReference type="InterPro" id="IPR036390">
    <property type="entry name" value="WH_DNA-bd_sf"/>
</dbReference>
<dbReference type="HOGENOM" id="CLU_047858_0_2_1"/>
<accession>W9WK10</accession>
<keyword evidence="5" id="KW-0238">DNA-binding</keyword>
<evidence type="ECO:0000256" key="5">
    <source>
        <dbReference type="ARBA" id="ARBA00023125"/>
    </source>
</evidence>
<comment type="subcellular location">
    <subcellularLocation>
        <location evidence="1">Nucleus</location>
    </subcellularLocation>
</comment>
<dbReference type="GO" id="GO:0003677">
    <property type="term" value="F:DNA binding"/>
    <property type="evidence" value="ECO:0007669"/>
    <property type="project" value="UniProtKB-KW"/>
</dbReference>
<dbReference type="AlphaFoldDB" id="W9WK10"/>
<protein>
    <recommendedName>
        <fullName evidence="3">Transcription initiation factor IIF subunit beta</fullName>
    </recommendedName>
    <alternativeName>
        <fullName evidence="9">TFIIF medium subunit</fullName>
    </alternativeName>
    <alternativeName>
        <fullName evidence="8">TFIIF-beta</fullName>
    </alternativeName>
</protein>
<feature type="compositionally biased region" description="Basic and acidic residues" evidence="10">
    <location>
        <begin position="12"/>
        <end position="26"/>
    </location>
</feature>
<dbReference type="OrthoDB" id="26094at2759"/>
<gene>
    <name evidence="13" type="ORF">A1O7_06249</name>
</gene>
<evidence type="ECO:0000313" key="14">
    <source>
        <dbReference type="Proteomes" id="UP000019473"/>
    </source>
</evidence>
<evidence type="ECO:0000256" key="8">
    <source>
        <dbReference type="ARBA" id="ARBA00081473"/>
    </source>
</evidence>
<feature type="region of interest" description="Disordered" evidence="10">
    <location>
        <begin position="1"/>
        <end position="44"/>
    </location>
</feature>
<comment type="similarity">
    <text evidence="2">Belongs to the TFIIF beta subunit family.</text>
</comment>
<keyword evidence="6" id="KW-0804">Transcription</keyword>
<feature type="compositionally biased region" description="Basic and acidic residues" evidence="10">
    <location>
        <begin position="356"/>
        <end position="369"/>
    </location>
</feature>
<name>W9WK10_9EURO</name>
<dbReference type="GO" id="GO:0005674">
    <property type="term" value="C:transcription factor TFIIF complex"/>
    <property type="evidence" value="ECO:0007669"/>
    <property type="project" value="InterPro"/>
</dbReference>
<dbReference type="InterPro" id="IPR011039">
    <property type="entry name" value="TFIIF_interaction"/>
</dbReference>
<dbReference type="GeneID" id="19180827"/>
<evidence type="ECO:0000256" key="1">
    <source>
        <dbReference type="ARBA" id="ARBA00004123"/>
    </source>
</evidence>
<feature type="domain" description="TFIIF beta subunit N-terminal" evidence="12">
    <location>
        <begin position="54"/>
        <end position="208"/>
    </location>
</feature>
<evidence type="ECO:0000256" key="3">
    <source>
        <dbReference type="ARBA" id="ARBA00021453"/>
    </source>
</evidence>
<dbReference type="STRING" id="1182544.W9WK10"/>
<dbReference type="eggNOG" id="KOG2905">
    <property type="taxonomic scope" value="Eukaryota"/>
</dbReference>
<evidence type="ECO:0000256" key="2">
    <source>
        <dbReference type="ARBA" id="ARBA00009543"/>
    </source>
</evidence>
<feature type="compositionally biased region" description="Acidic residues" evidence="10">
    <location>
        <begin position="34"/>
        <end position="44"/>
    </location>
</feature>
<organism evidence="13 14">
    <name type="scientific">Cladophialophora yegresii CBS 114405</name>
    <dbReference type="NCBI Taxonomy" id="1182544"/>
    <lineage>
        <taxon>Eukaryota</taxon>
        <taxon>Fungi</taxon>
        <taxon>Dikarya</taxon>
        <taxon>Ascomycota</taxon>
        <taxon>Pezizomycotina</taxon>
        <taxon>Eurotiomycetes</taxon>
        <taxon>Chaetothyriomycetidae</taxon>
        <taxon>Chaetothyriales</taxon>
        <taxon>Herpotrichiellaceae</taxon>
        <taxon>Cladophialophora</taxon>
    </lineage>
</organism>
<dbReference type="CDD" id="cd07980">
    <property type="entry name" value="TFIIF_beta"/>
    <property type="match status" value="1"/>
</dbReference>
<evidence type="ECO:0000256" key="9">
    <source>
        <dbReference type="ARBA" id="ARBA00081863"/>
    </source>
</evidence>
<dbReference type="InterPro" id="IPR040504">
    <property type="entry name" value="TFIIF_beta_N"/>
</dbReference>
<dbReference type="InterPro" id="IPR036388">
    <property type="entry name" value="WH-like_DNA-bd_sf"/>
</dbReference>
<evidence type="ECO:0000313" key="13">
    <source>
        <dbReference type="EMBL" id="EXJ58819.1"/>
    </source>
</evidence>
<keyword evidence="7" id="KW-0539">Nucleus</keyword>